<evidence type="ECO:0000313" key="3">
    <source>
        <dbReference type="EMBL" id="EEC81518.1"/>
    </source>
</evidence>
<evidence type="ECO:0000313" key="4">
    <source>
        <dbReference type="Proteomes" id="UP000007015"/>
    </source>
</evidence>
<sequence>MRREGADVGSGEEPPPPSLVVGEGAATATRREGGCRDRRLREGKASLPPSPMLVGGRAPPLLGGEGCRHHCRCSVGKAATVAIHWAPPVGRGTKRLEAVTDNNNKKKKKEKKRKVGPAREQIPGGAKTETLAAASAVAVAVETLAAASSRSDRVAMAMRALLTKLRIPAAASRRTLPPFRSSSTAPQAKGKLSSTATAQDGTPVPGEGRRILEQIMEEGDKRQGKLMWYEIIGNFIAFNATLYTVYLLCKVD</sequence>
<name>B8B7B4_ORYSI</name>
<keyword evidence="4" id="KW-1185">Reference proteome</keyword>
<gene>
    <name evidence="3" type="ORF">OsI_24903</name>
</gene>
<feature type="transmembrane region" description="Helical" evidence="2">
    <location>
        <begin position="226"/>
        <end position="248"/>
    </location>
</feature>
<feature type="region of interest" description="Disordered" evidence="1">
    <location>
        <begin position="97"/>
        <end position="126"/>
    </location>
</feature>
<accession>B8B7B4</accession>
<evidence type="ECO:0000256" key="1">
    <source>
        <dbReference type="SAM" id="MobiDB-lite"/>
    </source>
</evidence>
<feature type="compositionally biased region" description="Basic and acidic residues" evidence="1">
    <location>
        <begin position="29"/>
        <end position="44"/>
    </location>
</feature>
<keyword evidence="2" id="KW-0472">Membrane</keyword>
<feature type="region of interest" description="Disordered" evidence="1">
    <location>
        <begin position="173"/>
        <end position="206"/>
    </location>
</feature>
<evidence type="ECO:0000256" key="2">
    <source>
        <dbReference type="SAM" id="Phobius"/>
    </source>
</evidence>
<dbReference type="Proteomes" id="UP000007015">
    <property type="component" value="Chromosome 7"/>
</dbReference>
<feature type="compositionally biased region" description="Basic residues" evidence="1">
    <location>
        <begin position="105"/>
        <end position="116"/>
    </location>
</feature>
<feature type="region of interest" description="Disordered" evidence="1">
    <location>
        <begin position="1"/>
        <end position="57"/>
    </location>
</feature>
<organism evidence="3 4">
    <name type="scientific">Oryza sativa subsp. indica</name>
    <name type="common">Rice</name>
    <dbReference type="NCBI Taxonomy" id="39946"/>
    <lineage>
        <taxon>Eukaryota</taxon>
        <taxon>Viridiplantae</taxon>
        <taxon>Streptophyta</taxon>
        <taxon>Embryophyta</taxon>
        <taxon>Tracheophyta</taxon>
        <taxon>Spermatophyta</taxon>
        <taxon>Magnoliopsida</taxon>
        <taxon>Liliopsida</taxon>
        <taxon>Poales</taxon>
        <taxon>Poaceae</taxon>
        <taxon>BOP clade</taxon>
        <taxon>Oryzoideae</taxon>
        <taxon>Oryzeae</taxon>
        <taxon>Oryzinae</taxon>
        <taxon>Oryza</taxon>
        <taxon>Oryza sativa</taxon>
    </lineage>
</organism>
<reference evidence="3 4" key="1">
    <citation type="journal article" date="2005" name="PLoS Biol.">
        <title>The genomes of Oryza sativa: a history of duplications.</title>
        <authorList>
            <person name="Yu J."/>
            <person name="Wang J."/>
            <person name="Lin W."/>
            <person name="Li S."/>
            <person name="Li H."/>
            <person name="Zhou J."/>
            <person name="Ni P."/>
            <person name="Dong W."/>
            <person name="Hu S."/>
            <person name="Zeng C."/>
            <person name="Zhang J."/>
            <person name="Zhang Y."/>
            <person name="Li R."/>
            <person name="Xu Z."/>
            <person name="Li S."/>
            <person name="Li X."/>
            <person name="Zheng H."/>
            <person name="Cong L."/>
            <person name="Lin L."/>
            <person name="Yin J."/>
            <person name="Geng J."/>
            <person name="Li G."/>
            <person name="Shi J."/>
            <person name="Liu J."/>
            <person name="Lv H."/>
            <person name="Li J."/>
            <person name="Wang J."/>
            <person name="Deng Y."/>
            <person name="Ran L."/>
            <person name="Shi X."/>
            <person name="Wang X."/>
            <person name="Wu Q."/>
            <person name="Li C."/>
            <person name="Ren X."/>
            <person name="Wang J."/>
            <person name="Wang X."/>
            <person name="Li D."/>
            <person name="Liu D."/>
            <person name="Zhang X."/>
            <person name="Ji Z."/>
            <person name="Zhao W."/>
            <person name="Sun Y."/>
            <person name="Zhang Z."/>
            <person name="Bao J."/>
            <person name="Han Y."/>
            <person name="Dong L."/>
            <person name="Ji J."/>
            <person name="Chen P."/>
            <person name="Wu S."/>
            <person name="Liu J."/>
            <person name="Xiao Y."/>
            <person name="Bu D."/>
            <person name="Tan J."/>
            <person name="Yang L."/>
            <person name="Ye C."/>
            <person name="Zhang J."/>
            <person name="Xu J."/>
            <person name="Zhou Y."/>
            <person name="Yu Y."/>
            <person name="Zhang B."/>
            <person name="Zhuang S."/>
            <person name="Wei H."/>
            <person name="Liu B."/>
            <person name="Lei M."/>
            <person name="Yu H."/>
            <person name="Li Y."/>
            <person name="Xu H."/>
            <person name="Wei S."/>
            <person name="He X."/>
            <person name="Fang L."/>
            <person name="Zhang Z."/>
            <person name="Zhang Y."/>
            <person name="Huang X."/>
            <person name="Su Z."/>
            <person name="Tong W."/>
            <person name="Li J."/>
            <person name="Tong Z."/>
            <person name="Li S."/>
            <person name="Ye J."/>
            <person name="Wang L."/>
            <person name="Fang L."/>
            <person name="Lei T."/>
            <person name="Chen C."/>
            <person name="Chen H."/>
            <person name="Xu Z."/>
            <person name="Li H."/>
            <person name="Huang H."/>
            <person name="Zhang F."/>
            <person name="Xu H."/>
            <person name="Li N."/>
            <person name="Zhao C."/>
            <person name="Li S."/>
            <person name="Dong L."/>
            <person name="Huang Y."/>
            <person name="Li L."/>
            <person name="Xi Y."/>
            <person name="Qi Q."/>
            <person name="Li W."/>
            <person name="Zhang B."/>
            <person name="Hu W."/>
            <person name="Zhang Y."/>
            <person name="Tian X."/>
            <person name="Jiao Y."/>
            <person name="Liang X."/>
            <person name="Jin J."/>
            <person name="Gao L."/>
            <person name="Zheng W."/>
            <person name="Hao B."/>
            <person name="Liu S."/>
            <person name="Wang W."/>
            <person name="Yuan L."/>
            <person name="Cao M."/>
            <person name="McDermott J."/>
            <person name="Samudrala R."/>
            <person name="Wang J."/>
            <person name="Wong G.K."/>
            <person name="Yang H."/>
        </authorList>
    </citation>
    <scope>NUCLEOTIDE SEQUENCE [LARGE SCALE GENOMIC DNA]</scope>
    <source>
        <strain evidence="4">cv. 93-11</strain>
    </source>
</reference>
<proteinExistence type="predicted"/>
<protein>
    <submittedName>
        <fullName evidence="3">Uncharacterized protein</fullName>
    </submittedName>
</protein>
<dbReference type="HOGENOM" id="CLU_1104256_0_0_1"/>
<keyword evidence="2" id="KW-1133">Transmembrane helix</keyword>
<keyword evidence="2" id="KW-0812">Transmembrane</keyword>
<feature type="compositionally biased region" description="Polar residues" evidence="1">
    <location>
        <begin position="180"/>
        <end position="200"/>
    </location>
</feature>
<dbReference type="AlphaFoldDB" id="B8B7B4"/>
<dbReference type="EMBL" id="CM000132">
    <property type="protein sequence ID" value="EEC81518.1"/>
    <property type="molecule type" value="Genomic_DNA"/>
</dbReference>
<dbReference type="Gramene" id="BGIOSGA024820-TA">
    <property type="protein sequence ID" value="BGIOSGA024820-PA"/>
    <property type="gene ID" value="BGIOSGA024820"/>
</dbReference>